<dbReference type="AlphaFoldDB" id="A0A919FC59"/>
<organism evidence="1 2">
    <name type="scientific">Xanthomonas boreopolis</name>
    <dbReference type="NCBI Taxonomy" id="86183"/>
    <lineage>
        <taxon>Bacteria</taxon>
        <taxon>Pseudomonadati</taxon>
        <taxon>Pseudomonadota</taxon>
        <taxon>Gammaproteobacteria</taxon>
        <taxon>Lysobacterales</taxon>
        <taxon>Lysobacteraceae</taxon>
        <taxon>Xanthomonas</taxon>
    </lineage>
</organism>
<reference evidence="1" key="1">
    <citation type="journal article" date="2014" name="Int. J. Syst. Evol. Microbiol.">
        <title>Complete genome sequence of Corynebacterium casei LMG S-19264T (=DSM 44701T), isolated from a smear-ripened cheese.</title>
        <authorList>
            <consortium name="US DOE Joint Genome Institute (JGI-PGF)"/>
            <person name="Walter F."/>
            <person name="Albersmeier A."/>
            <person name="Kalinowski J."/>
            <person name="Ruckert C."/>
        </authorList>
    </citation>
    <scope>NUCLEOTIDE SEQUENCE</scope>
    <source>
        <strain evidence="1">JCM 13306</strain>
    </source>
</reference>
<dbReference type="EMBL" id="BNBA01000049">
    <property type="protein sequence ID" value="GHH60775.1"/>
    <property type="molecule type" value="Genomic_DNA"/>
</dbReference>
<evidence type="ECO:0000313" key="2">
    <source>
        <dbReference type="Proteomes" id="UP000623958"/>
    </source>
</evidence>
<name>A0A919FC59_9XANT</name>
<sequence length="152" mass="17473">MEGHIDLCPVQDEVYFYCTTKNKKTISLCGNKSSEKIVHLTYRFGTPGKTELSYTQGKEDTGSNSFYANVYERYRTEYVEISFKNNRYEYRIFNYYDAADGKENVRNGVQVNDTESGKEISTIHCQDTKIEKLKSLVPYLECDTDSALGCSK</sequence>
<reference evidence="1" key="2">
    <citation type="submission" date="2020-09" db="EMBL/GenBank/DDBJ databases">
        <authorList>
            <person name="Sun Q."/>
            <person name="Ohkuma M."/>
        </authorList>
    </citation>
    <scope>NUCLEOTIDE SEQUENCE</scope>
    <source>
        <strain evidence="1">JCM 13306</strain>
    </source>
</reference>
<evidence type="ECO:0000313" key="1">
    <source>
        <dbReference type="EMBL" id="GHH60775.1"/>
    </source>
</evidence>
<dbReference type="Proteomes" id="UP000623958">
    <property type="component" value="Unassembled WGS sequence"/>
</dbReference>
<protein>
    <submittedName>
        <fullName evidence="1">Uncharacterized protein</fullName>
    </submittedName>
</protein>
<proteinExistence type="predicted"/>
<gene>
    <name evidence="1" type="ORF">GCM10009090_36560</name>
</gene>
<comment type="caution">
    <text evidence="1">The sequence shown here is derived from an EMBL/GenBank/DDBJ whole genome shotgun (WGS) entry which is preliminary data.</text>
</comment>
<keyword evidence="2" id="KW-1185">Reference proteome</keyword>
<accession>A0A919FC59</accession>